<dbReference type="Proteomes" id="UP000295304">
    <property type="component" value="Unassembled WGS sequence"/>
</dbReference>
<proteinExistence type="predicted"/>
<dbReference type="OrthoDB" id="8448858at2"/>
<dbReference type="EMBL" id="SLZW01000003">
    <property type="protein sequence ID" value="TCS63580.1"/>
    <property type="molecule type" value="Genomic_DNA"/>
</dbReference>
<accession>A0A4R3JFW2</accession>
<keyword evidence="2" id="KW-1185">Reference proteome</keyword>
<comment type="caution">
    <text evidence="1">The sequence shown here is derived from an EMBL/GenBank/DDBJ whole genome shotgun (WGS) entry which is preliminary data.</text>
</comment>
<dbReference type="AlphaFoldDB" id="A0A4R3JFW2"/>
<organism evidence="1 2">
    <name type="scientific">Varunaivibrio sulfuroxidans</name>
    <dbReference type="NCBI Taxonomy" id="1773489"/>
    <lineage>
        <taxon>Bacteria</taxon>
        <taxon>Pseudomonadati</taxon>
        <taxon>Pseudomonadota</taxon>
        <taxon>Alphaproteobacteria</taxon>
        <taxon>Rhodospirillales</taxon>
        <taxon>Magnetovibrionaceae</taxon>
        <taxon>Varunaivibrio</taxon>
    </lineage>
</organism>
<name>A0A4R3JFW2_9PROT</name>
<evidence type="ECO:0000313" key="1">
    <source>
        <dbReference type="EMBL" id="TCS63580.1"/>
    </source>
</evidence>
<dbReference type="RefSeq" id="WP_132938549.1">
    <property type="nucleotide sequence ID" value="NZ_CP119676.1"/>
</dbReference>
<evidence type="ECO:0000313" key="2">
    <source>
        <dbReference type="Proteomes" id="UP000295304"/>
    </source>
</evidence>
<protein>
    <submittedName>
        <fullName evidence="1">Uncharacterized protein</fullName>
    </submittedName>
</protein>
<reference evidence="1 2" key="1">
    <citation type="submission" date="2019-03" db="EMBL/GenBank/DDBJ databases">
        <title>Genomic Encyclopedia of Type Strains, Phase IV (KMG-IV): sequencing the most valuable type-strain genomes for metagenomic binning, comparative biology and taxonomic classification.</title>
        <authorList>
            <person name="Goeker M."/>
        </authorList>
    </citation>
    <scope>NUCLEOTIDE SEQUENCE [LARGE SCALE GENOMIC DNA]</scope>
    <source>
        <strain evidence="1 2">DSM 101688</strain>
    </source>
</reference>
<sequence>MTTTEIYICREGQALEDGQVEYSDRIISREDAESDAFIRCSAHGWIKKIAYYKVNDAGDFRIFYAYTNPNVLPEGRPQASKNAVGKSARVNKKKIKQKNTLWRKLAFWSRARRR</sequence>
<gene>
    <name evidence="1" type="ORF">EDD55_103203</name>
</gene>